<feature type="region of interest" description="Disordered" evidence="1">
    <location>
        <begin position="201"/>
        <end position="402"/>
    </location>
</feature>
<dbReference type="OrthoDB" id="4204700at2759"/>
<evidence type="ECO:0000256" key="1">
    <source>
        <dbReference type="SAM" id="MobiDB-lite"/>
    </source>
</evidence>
<comment type="caution">
    <text evidence="2">The sequence shown here is derived from an EMBL/GenBank/DDBJ whole genome shotgun (WGS) entry which is preliminary data.</text>
</comment>
<feature type="compositionally biased region" description="Basic and acidic residues" evidence="1">
    <location>
        <begin position="362"/>
        <end position="391"/>
    </location>
</feature>
<dbReference type="EMBL" id="ML996081">
    <property type="protein sequence ID" value="KAF2157284.1"/>
    <property type="molecule type" value="Genomic_DNA"/>
</dbReference>
<feature type="region of interest" description="Disordered" evidence="1">
    <location>
        <begin position="1"/>
        <end position="29"/>
    </location>
</feature>
<proteinExistence type="predicted"/>
<feature type="compositionally biased region" description="Polar residues" evidence="1">
    <location>
        <begin position="217"/>
        <end position="230"/>
    </location>
</feature>
<accession>A0A9P4J981</accession>
<dbReference type="Proteomes" id="UP000799439">
    <property type="component" value="Unassembled WGS sequence"/>
</dbReference>
<sequence>MVLEEASGFDPAQDQGDAYGDSGQQFDSNGRTFVQQDQNQWAINFDSLPKPWGVLTPIDWRSSPHRTALLTAQLRQAQAILERPLRQEEVDAVTYSFAKSIQMVSYTIPASLLGGAAMTYRGADKFSVPFIRLSERAWFNPEKFGPLVGKQARVAWHSVRFSTWGALAMVLAGGFFGSMANSTAMSSLLGDPRMKDLKEKMQKSGGNMRPAVPPPSQRSSIETQEGQMDNQAVRAESMWRRTRNQQRSSQQNDDDVSPTGGAGMSEDTGLLSDSQMQMNERRQEYEAATAERNARNRAQQEQRPQQQQSRWPQQQSEQSGAGSSTAPGSSWERLRRDAANRPANAPRQDERRSSSSVGEDFTFSHRDEDRQLAQQEAQKDFDARVERERQGGEFNSNSRGRW</sequence>
<feature type="compositionally biased region" description="Low complexity" evidence="1">
    <location>
        <begin position="301"/>
        <end position="330"/>
    </location>
</feature>
<dbReference type="AlphaFoldDB" id="A0A9P4J981"/>
<organism evidence="2 3">
    <name type="scientific">Myriangium duriaei CBS 260.36</name>
    <dbReference type="NCBI Taxonomy" id="1168546"/>
    <lineage>
        <taxon>Eukaryota</taxon>
        <taxon>Fungi</taxon>
        <taxon>Dikarya</taxon>
        <taxon>Ascomycota</taxon>
        <taxon>Pezizomycotina</taxon>
        <taxon>Dothideomycetes</taxon>
        <taxon>Dothideomycetidae</taxon>
        <taxon>Myriangiales</taxon>
        <taxon>Myriangiaceae</taxon>
        <taxon>Myriangium</taxon>
    </lineage>
</organism>
<gene>
    <name evidence="2" type="ORF">K461DRAFT_289619</name>
</gene>
<keyword evidence="3" id="KW-1185">Reference proteome</keyword>
<reference evidence="2" key="1">
    <citation type="journal article" date="2020" name="Stud. Mycol.">
        <title>101 Dothideomycetes genomes: a test case for predicting lifestyles and emergence of pathogens.</title>
        <authorList>
            <person name="Haridas S."/>
            <person name="Albert R."/>
            <person name="Binder M."/>
            <person name="Bloem J."/>
            <person name="Labutti K."/>
            <person name="Salamov A."/>
            <person name="Andreopoulos B."/>
            <person name="Baker S."/>
            <person name="Barry K."/>
            <person name="Bills G."/>
            <person name="Bluhm B."/>
            <person name="Cannon C."/>
            <person name="Castanera R."/>
            <person name="Culley D."/>
            <person name="Daum C."/>
            <person name="Ezra D."/>
            <person name="Gonzalez J."/>
            <person name="Henrissat B."/>
            <person name="Kuo A."/>
            <person name="Liang C."/>
            <person name="Lipzen A."/>
            <person name="Lutzoni F."/>
            <person name="Magnuson J."/>
            <person name="Mondo S."/>
            <person name="Nolan M."/>
            <person name="Ohm R."/>
            <person name="Pangilinan J."/>
            <person name="Park H.-J."/>
            <person name="Ramirez L."/>
            <person name="Alfaro M."/>
            <person name="Sun H."/>
            <person name="Tritt A."/>
            <person name="Yoshinaga Y."/>
            <person name="Zwiers L.-H."/>
            <person name="Turgeon B."/>
            <person name="Goodwin S."/>
            <person name="Spatafora J."/>
            <person name="Crous P."/>
            <person name="Grigoriev I."/>
        </authorList>
    </citation>
    <scope>NUCLEOTIDE SEQUENCE</scope>
    <source>
        <strain evidence="2">CBS 260.36</strain>
    </source>
</reference>
<name>A0A9P4J981_9PEZI</name>
<protein>
    <submittedName>
        <fullName evidence="2">Uncharacterized protein</fullName>
    </submittedName>
</protein>
<evidence type="ECO:0000313" key="2">
    <source>
        <dbReference type="EMBL" id="KAF2157284.1"/>
    </source>
</evidence>
<evidence type="ECO:0000313" key="3">
    <source>
        <dbReference type="Proteomes" id="UP000799439"/>
    </source>
</evidence>
<feature type="compositionally biased region" description="Polar residues" evidence="1">
    <location>
        <begin position="393"/>
        <end position="402"/>
    </location>
</feature>